<organism evidence="2 3">
    <name type="scientific">Emiliania huxleyi (strain CCMP1516)</name>
    <dbReference type="NCBI Taxonomy" id="280463"/>
    <lineage>
        <taxon>Eukaryota</taxon>
        <taxon>Haptista</taxon>
        <taxon>Haptophyta</taxon>
        <taxon>Prymnesiophyceae</taxon>
        <taxon>Isochrysidales</taxon>
        <taxon>Noelaerhabdaceae</taxon>
        <taxon>Emiliania</taxon>
    </lineage>
</organism>
<dbReference type="PaxDb" id="2903-EOD26611"/>
<sequence>MPAAAAARLAKASTATHARILEPQVARWCAASRRALLEARNVRGDLSLAPTDCAWSLERLHLCEYPPRFPRIYFQFASDELESGSLAAVARVAVLLKRHPTLRLRIHGFAQPAAPDAIGEALAQARATRVRRALLTLLRDCPAFAAEASIEDGVRRDARVSPWSLTLSDLHRHTRLVGDKVQAVGRWGCWPANHNFEAGEGEEEGAGEEETVGAVGGGVEDGQGEEGGGSPSGDEEEEEEWEEEEFIEEEEEEDDEEDEEDEEGGAAAGTAVALSGTVGDLLQARLILTLTPTHKTPTLRRSQRIAAEHERGERRRQRLGQRGVAPLHRLHADGRVHAARPRAGL</sequence>
<dbReference type="Proteomes" id="UP000013827">
    <property type="component" value="Unassembled WGS sequence"/>
</dbReference>
<dbReference type="AlphaFoldDB" id="A0A0D3JSX6"/>
<evidence type="ECO:0000313" key="3">
    <source>
        <dbReference type="Proteomes" id="UP000013827"/>
    </source>
</evidence>
<dbReference type="RefSeq" id="XP_005779040.1">
    <property type="nucleotide sequence ID" value="XM_005778983.1"/>
</dbReference>
<keyword evidence="3" id="KW-1185">Reference proteome</keyword>
<dbReference type="KEGG" id="ehx:EMIHUDRAFT_354001"/>
<name>A0A0D3JSX6_EMIH1</name>
<reference evidence="2" key="2">
    <citation type="submission" date="2024-10" db="UniProtKB">
        <authorList>
            <consortium name="EnsemblProtists"/>
        </authorList>
    </citation>
    <scope>IDENTIFICATION</scope>
</reference>
<proteinExistence type="predicted"/>
<feature type="compositionally biased region" description="Acidic residues" evidence="1">
    <location>
        <begin position="199"/>
        <end position="211"/>
    </location>
</feature>
<dbReference type="GeneID" id="17272157"/>
<accession>A0A0D3JSX6</accession>
<dbReference type="HOGENOM" id="CLU_805601_0_0_1"/>
<dbReference type="Gene3D" id="3.30.1330.60">
    <property type="entry name" value="OmpA-like domain"/>
    <property type="match status" value="1"/>
</dbReference>
<evidence type="ECO:0000256" key="1">
    <source>
        <dbReference type="SAM" id="MobiDB-lite"/>
    </source>
</evidence>
<feature type="compositionally biased region" description="Acidic residues" evidence="1">
    <location>
        <begin position="233"/>
        <end position="264"/>
    </location>
</feature>
<feature type="region of interest" description="Disordered" evidence="1">
    <location>
        <begin position="195"/>
        <end position="267"/>
    </location>
</feature>
<dbReference type="InterPro" id="IPR036737">
    <property type="entry name" value="OmpA-like_sf"/>
</dbReference>
<feature type="region of interest" description="Disordered" evidence="1">
    <location>
        <begin position="293"/>
        <end position="325"/>
    </location>
</feature>
<dbReference type="EnsemblProtists" id="EOD26611">
    <property type="protein sequence ID" value="EOD26611"/>
    <property type="gene ID" value="EMIHUDRAFT_354001"/>
</dbReference>
<dbReference type="SUPFAM" id="SSF103088">
    <property type="entry name" value="OmpA-like"/>
    <property type="match status" value="1"/>
</dbReference>
<protein>
    <submittedName>
        <fullName evidence="2">Uncharacterized protein</fullName>
    </submittedName>
</protein>
<evidence type="ECO:0000313" key="2">
    <source>
        <dbReference type="EnsemblProtists" id="EOD26611"/>
    </source>
</evidence>
<reference evidence="3" key="1">
    <citation type="journal article" date="2013" name="Nature">
        <title>Pan genome of the phytoplankton Emiliania underpins its global distribution.</title>
        <authorList>
            <person name="Read B.A."/>
            <person name="Kegel J."/>
            <person name="Klute M.J."/>
            <person name="Kuo A."/>
            <person name="Lefebvre S.C."/>
            <person name="Maumus F."/>
            <person name="Mayer C."/>
            <person name="Miller J."/>
            <person name="Monier A."/>
            <person name="Salamov A."/>
            <person name="Young J."/>
            <person name="Aguilar M."/>
            <person name="Claverie J.M."/>
            <person name="Frickenhaus S."/>
            <person name="Gonzalez K."/>
            <person name="Herman E.K."/>
            <person name="Lin Y.C."/>
            <person name="Napier J."/>
            <person name="Ogata H."/>
            <person name="Sarno A.F."/>
            <person name="Shmutz J."/>
            <person name="Schroeder D."/>
            <person name="de Vargas C."/>
            <person name="Verret F."/>
            <person name="von Dassow P."/>
            <person name="Valentin K."/>
            <person name="Van de Peer Y."/>
            <person name="Wheeler G."/>
            <person name="Dacks J.B."/>
            <person name="Delwiche C.F."/>
            <person name="Dyhrman S.T."/>
            <person name="Glockner G."/>
            <person name="John U."/>
            <person name="Richards T."/>
            <person name="Worden A.Z."/>
            <person name="Zhang X."/>
            <person name="Grigoriev I.V."/>
            <person name="Allen A.E."/>
            <person name="Bidle K."/>
            <person name="Borodovsky M."/>
            <person name="Bowler C."/>
            <person name="Brownlee C."/>
            <person name="Cock J.M."/>
            <person name="Elias M."/>
            <person name="Gladyshev V.N."/>
            <person name="Groth M."/>
            <person name="Guda C."/>
            <person name="Hadaegh A."/>
            <person name="Iglesias-Rodriguez M.D."/>
            <person name="Jenkins J."/>
            <person name="Jones B.M."/>
            <person name="Lawson T."/>
            <person name="Leese F."/>
            <person name="Lindquist E."/>
            <person name="Lobanov A."/>
            <person name="Lomsadze A."/>
            <person name="Malik S.B."/>
            <person name="Marsh M.E."/>
            <person name="Mackinder L."/>
            <person name="Mock T."/>
            <person name="Mueller-Roeber B."/>
            <person name="Pagarete A."/>
            <person name="Parker M."/>
            <person name="Probert I."/>
            <person name="Quesneville H."/>
            <person name="Raines C."/>
            <person name="Rensing S.A."/>
            <person name="Riano-Pachon D.M."/>
            <person name="Richier S."/>
            <person name="Rokitta S."/>
            <person name="Shiraiwa Y."/>
            <person name="Soanes D.M."/>
            <person name="van der Giezen M."/>
            <person name="Wahlund T.M."/>
            <person name="Williams B."/>
            <person name="Wilson W."/>
            <person name="Wolfe G."/>
            <person name="Wurch L.L."/>
        </authorList>
    </citation>
    <scope>NUCLEOTIDE SEQUENCE</scope>
</reference>
<feature type="compositionally biased region" description="Gly residues" evidence="1">
    <location>
        <begin position="214"/>
        <end position="231"/>
    </location>
</feature>